<evidence type="ECO:0000313" key="11">
    <source>
        <dbReference type="EMBL" id="CBI82173.1"/>
    </source>
</evidence>
<evidence type="ECO:0000256" key="8">
    <source>
        <dbReference type="ARBA" id="ARBA00023267"/>
    </source>
</evidence>
<dbReference type="InterPro" id="IPR001249">
    <property type="entry name" value="AcCoA_biotinCC"/>
</dbReference>
<dbReference type="CDD" id="cd06850">
    <property type="entry name" value="biotinyl_domain"/>
    <property type="match status" value="1"/>
</dbReference>
<dbReference type="InterPro" id="IPR011053">
    <property type="entry name" value="Single_hybrid_motif"/>
</dbReference>
<dbReference type="InterPro" id="IPR001882">
    <property type="entry name" value="Biotin_BS"/>
</dbReference>
<dbReference type="PROSITE" id="PS50968">
    <property type="entry name" value="BIOTINYL_LIPOYL"/>
    <property type="match status" value="1"/>
</dbReference>
<keyword evidence="5 9" id="KW-0276">Fatty acid metabolism</keyword>
<evidence type="ECO:0000259" key="10">
    <source>
        <dbReference type="PROSITE" id="PS50968"/>
    </source>
</evidence>
<evidence type="ECO:0000256" key="5">
    <source>
        <dbReference type="ARBA" id="ARBA00022832"/>
    </source>
</evidence>
<dbReference type="PANTHER" id="PTHR45266">
    <property type="entry name" value="OXALOACETATE DECARBOXYLASE ALPHA CHAIN"/>
    <property type="match status" value="1"/>
</dbReference>
<organism evidence="11">
    <name type="scientific">Bartonella schoenbuchensis (strain DSM 13525 / NCTC 13165 / R1)</name>
    <dbReference type="NCBI Taxonomy" id="687861"/>
    <lineage>
        <taxon>Bacteria</taxon>
        <taxon>Pseudomonadati</taxon>
        <taxon>Pseudomonadota</taxon>
        <taxon>Alphaproteobacteria</taxon>
        <taxon>Hyphomicrobiales</taxon>
        <taxon>Bartonellaceae</taxon>
        <taxon>Bartonella</taxon>
    </lineage>
</organism>
<dbReference type="Gene3D" id="2.40.50.100">
    <property type="match status" value="1"/>
</dbReference>
<gene>
    <name evidence="11" type="primary">accB</name>
    <name evidence="11" type="ORF">B11C_40028</name>
</gene>
<dbReference type="SUPFAM" id="SSF51230">
    <property type="entry name" value="Single hybrid motif"/>
    <property type="match status" value="1"/>
</dbReference>
<dbReference type="GO" id="GO:0006633">
    <property type="term" value="P:fatty acid biosynthetic process"/>
    <property type="evidence" value="ECO:0007669"/>
    <property type="project" value="UniProtKB-UniPathway"/>
</dbReference>
<evidence type="ECO:0000256" key="2">
    <source>
        <dbReference type="ARBA" id="ARBA00005194"/>
    </source>
</evidence>
<evidence type="ECO:0000256" key="3">
    <source>
        <dbReference type="ARBA" id="ARBA00017562"/>
    </source>
</evidence>
<dbReference type="PRINTS" id="PR01071">
    <property type="entry name" value="ACOABIOTINCC"/>
</dbReference>
<dbReference type="FunFam" id="2.40.50.100:FF:000003">
    <property type="entry name" value="Acetyl-CoA carboxylase biotin carboxyl carrier protein"/>
    <property type="match status" value="1"/>
</dbReference>
<dbReference type="UniPathway" id="UPA00094"/>
<dbReference type="InterPro" id="IPR000089">
    <property type="entry name" value="Biotin_lipoyl"/>
</dbReference>
<dbReference type="NCBIfam" id="TIGR00531">
    <property type="entry name" value="BCCP"/>
    <property type="match status" value="1"/>
</dbReference>
<evidence type="ECO:0000256" key="9">
    <source>
        <dbReference type="RuleBase" id="RU364072"/>
    </source>
</evidence>
<reference evidence="11" key="1">
    <citation type="journal article" date="2011" name="PLoS Genet.">
        <title>Parallel evolution of a type IV secretion system in radiating lineages of the host-restricted bacterial pathogen Bartonella.</title>
        <authorList>
            <person name="Engel P."/>
            <person name="Salzburger W."/>
            <person name="Liesch M."/>
            <person name="Chang C.C."/>
            <person name="Maruyama S."/>
            <person name="Lanz C."/>
            <person name="Calteau A."/>
            <person name="Lajus A."/>
            <person name="Medigue C."/>
            <person name="Schuster S.C."/>
            <person name="Dehio C."/>
        </authorList>
    </citation>
    <scope>NUCLEOTIDE SEQUENCE</scope>
    <source>
        <strain evidence="11">R1</strain>
    </source>
</reference>
<comment type="function">
    <text evidence="1 9">This protein is a component of the acetyl coenzyme A carboxylase complex; first, biotin carboxylase catalyzes the carboxylation of the carrier protein and then the transcarboxylase transfers the carboxyl group to form malonyl-CoA.</text>
</comment>
<dbReference type="PANTHER" id="PTHR45266:SF3">
    <property type="entry name" value="OXALOACETATE DECARBOXYLASE ALPHA CHAIN"/>
    <property type="match status" value="1"/>
</dbReference>
<keyword evidence="7 9" id="KW-0275">Fatty acid biosynthesis</keyword>
<dbReference type="GO" id="GO:0003989">
    <property type="term" value="F:acetyl-CoA carboxylase activity"/>
    <property type="evidence" value="ECO:0007669"/>
    <property type="project" value="InterPro"/>
</dbReference>
<proteinExistence type="predicted"/>
<dbReference type="PROSITE" id="PS00188">
    <property type="entry name" value="BIOTIN"/>
    <property type="match status" value="1"/>
</dbReference>
<evidence type="ECO:0000256" key="7">
    <source>
        <dbReference type="ARBA" id="ARBA00023160"/>
    </source>
</evidence>
<dbReference type="AlphaFoldDB" id="E6YZ85"/>
<keyword evidence="6 9" id="KW-0443">Lipid metabolism</keyword>
<dbReference type="InterPro" id="IPR050709">
    <property type="entry name" value="Biotin_Carboxyl_Carrier/Decarb"/>
</dbReference>
<sequence>MIFIDQGVINKMAIKKTDATKHTEINMELIRDLAKILNDTNLTNIELEQGGLRICVSRQNTLAAPEQTIYASIPAPTVTSSSNLTAPTPTKEEQSNNAITSPMVGTAYLAPAPGAQPFVEIGQNVSEGQTLLIIEAMKTMNHIPSPRSGTVTAVLVKDAQPVEFDEPLIIVE</sequence>
<dbReference type="GO" id="GO:0009317">
    <property type="term" value="C:acetyl-CoA carboxylase complex"/>
    <property type="evidence" value="ECO:0007669"/>
    <property type="project" value="InterPro"/>
</dbReference>
<evidence type="ECO:0000256" key="6">
    <source>
        <dbReference type="ARBA" id="ARBA00023098"/>
    </source>
</evidence>
<dbReference type="Pfam" id="PF00364">
    <property type="entry name" value="Biotin_lipoyl"/>
    <property type="match status" value="1"/>
</dbReference>
<feature type="domain" description="Lipoyl-binding" evidence="10">
    <location>
        <begin position="96"/>
        <end position="172"/>
    </location>
</feature>
<comment type="pathway">
    <text evidence="2 9">Lipid metabolism; fatty acid biosynthesis.</text>
</comment>
<keyword evidence="4 9" id="KW-0444">Lipid biosynthesis</keyword>
<accession>E6YZ85</accession>
<evidence type="ECO:0000256" key="4">
    <source>
        <dbReference type="ARBA" id="ARBA00022516"/>
    </source>
</evidence>
<evidence type="ECO:0000256" key="1">
    <source>
        <dbReference type="ARBA" id="ARBA00003761"/>
    </source>
</evidence>
<keyword evidence="8 9" id="KW-0092">Biotin</keyword>
<protein>
    <recommendedName>
        <fullName evidence="3 9">Biotin carboxyl carrier protein of acetyl-CoA carboxylase</fullName>
    </recommendedName>
</protein>
<name>E6YZ85_BARSR</name>
<dbReference type="EMBL" id="FN645509">
    <property type="protein sequence ID" value="CBI82173.1"/>
    <property type="molecule type" value="Genomic_DNA"/>
</dbReference>